<sequence length="216" mass="22186">MTTTERVLAERDRRRARRRAATPFLAALAAAALLAGCGGGGDEGGGPFDPAPQSPSPADGAPGDAPSGAPPAIEGVETWSGLARDHLPGDLDYPMNPPAGGAHNQAWMNCDADVYDAPVADENAVHSLEHGAVWVTYTEAAPEADVQALAARVSATPYTLMSPKPDQPNPLTLTAWGAQLSVESASDPRVEQFLTAYVQGPQTPEPGAPCGGGLTQ</sequence>
<feature type="signal peptide" evidence="2">
    <location>
        <begin position="1"/>
        <end position="35"/>
    </location>
</feature>
<name>A0ABU2L2Q8_9ACTN</name>
<dbReference type="Proteomes" id="UP001183388">
    <property type="component" value="Unassembled WGS sequence"/>
</dbReference>
<accession>A0ABU2L2Q8</accession>
<comment type="caution">
    <text evidence="3">The sequence shown here is derived from an EMBL/GenBank/DDBJ whole genome shotgun (WGS) entry which is preliminary data.</text>
</comment>
<feature type="region of interest" description="Disordered" evidence="1">
    <location>
        <begin position="36"/>
        <end position="74"/>
    </location>
</feature>
<feature type="compositionally biased region" description="Low complexity" evidence="1">
    <location>
        <begin position="56"/>
        <end position="72"/>
    </location>
</feature>
<reference evidence="4" key="1">
    <citation type="submission" date="2023-07" db="EMBL/GenBank/DDBJ databases">
        <title>30 novel species of actinomycetes from the DSMZ collection.</title>
        <authorList>
            <person name="Nouioui I."/>
        </authorList>
    </citation>
    <scope>NUCLEOTIDE SEQUENCE [LARGE SCALE GENOMIC DNA]</scope>
    <source>
        <strain evidence="4">DSM 44917</strain>
    </source>
</reference>
<dbReference type="RefSeq" id="WP_311628765.1">
    <property type="nucleotide sequence ID" value="NZ_JAVREN010000003.1"/>
</dbReference>
<evidence type="ECO:0000313" key="3">
    <source>
        <dbReference type="EMBL" id="MDT0305851.1"/>
    </source>
</evidence>
<dbReference type="EMBL" id="JAVREN010000003">
    <property type="protein sequence ID" value="MDT0305851.1"/>
    <property type="molecule type" value="Genomic_DNA"/>
</dbReference>
<dbReference type="Pfam" id="PF11303">
    <property type="entry name" value="DUF3105"/>
    <property type="match status" value="1"/>
</dbReference>
<feature type="chain" id="PRO_5047140083" evidence="2">
    <location>
        <begin position="36"/>
        <end position="216"/>
    </location>
</feature>
<evidence type="ECO:0000256" key="2">
    <source>
        <dbReference type="SAM" id="SignalP"/>
    </source>
</evidence>
<gene>
    <name evidence="3" type="ORF">RM780_02595</name>
</gene>
<feature type="compositionally biased region" description="Gly residues" evidence="1">
    <location>
        <begin position="36"/>
        <end position="47"/>
    </location>
</feature>
<proteinExistence type="predicted"/>
<keyword evidence="4" id="KW-1185">Reference proteome</keyword>
<organism evidence="3 4">
    <name type="scientific">Streptomyces boetiae</name>
    <dbReference type="NCBI Taxonomy" id="3075541"/>
    <lineage>
        <taxon>Bacteria</taxon>
        <taxon>Bacillati</taxon>
        <taxon>Actinomycetota</taxon>
        <taxon>Actinomycetes</taxon>
        <taxon>Kitasatosporales</taxon>
        <taxon>Streptomycetaceae</taxon>
        <taxon>Streptomyces</taxon>
    </lineage>
</organism>
<dbReference type="InterPro" id="IPR021454">
    <property type="entry name" value="DUF3105"/>
</dbReference>
<keyword evidence="2" id="KW-0732">Signal</keyword>
<evidence type="ECO:0000256" key="1">
    <source>
        <dbReference type="SAM" id="MobiDB-lite"/>
    </source>
</evidence>
<protein>
    <submittedName>
        <fullName evidence="3">DUF3105 domain-containing protein</fullName>
    </submittedName>
</protein>
<evidence type="ECO:0000313" key="4">
    <source>
        <dbReference type="Proteomes" id="UP001183388"/>
    </source>
</evidence>